<reference evidence="2" key="1">
    <citation type="journal article" date="2019" name="Int. J. Syst. Evol. Microbiol.">
        <title>The Global Catalogue of Microorganisms (GCM) 10K type strain sequencing project: providing services to taxonomists for standard genome sequencing and annotation.</title>
        <authorList>
            <consortium name="The Broad Institute Genomics Platform"/>
            <consortium name="The Broad Institute Genome Sequencing Center for Infectious Disease"/>
            <person name="Wu L."/>
            <person name="Ma J."/>
        </authorList>
    </citation>
    <scope>NUCLEOTIDE SEQUENCE [LARGE SCALE GENOMIC DNA]</scope>
    <source>
        <strain evidence="2">JCM 17805</strain>
    </source>
</reference>
<proteinExistence type="predicted"/>
<accession>A0ABP8V4C7</accession>
<organism evidence="1 2">
    <name type="scientific">Kistimonas scapharcae</name>
    <dbReference type="NCBI Taxonomy" id="1036133"/>
    <lineage>
        <taxon>Bacteria</taxon>
        <taxon>Pseudomonadati</taxon>
        <taxon>Pseudomonadota</taxon>
        <taxon>Gammaproteobacteria</taxon>
        <taxon>Oceanospirillales</taxon>
        <taxon>Endozoicomonadaceae</taxon>
        <taxon>Kistimonas</taxon>
    </lineage>
</organism>
<name>A0ABP8V4C7_9GAMM</name>
<protein>
    <submittedName>
        <fullName evidence="1">Uncharacterized protein</fullName>
    </submittedName>
</protein>
<evidence type="ECO:0000313" key="1">
    <source>
        <dbReference type="EMBL" id="GAA4650125.1"/>
    </source>
</evidence>
<dbReference type="EMBL" id="BAABFL010000364">
    <property type="protein sequence ID" value="GAA4650125.1"/>
    <property type="molecule type" value="Genomic_DNA"/>
</dbReference>
<gene>
    <name evidence="1" type="ORF">GCM10023116_24080</name>
</gene>
<dbReference type="RefSeq" id="WP_345196220.1">
    <property type="nucleotide sequence ID" value="NZ_BAABFL010000364.1"/>
</dbReference>
<comment type="caution">
    <text evidence="1">The sequence shown here is derived from an EMBL/GenBank/DDBJ whole genome shotgun (WGS) entry which is preliminary data.</text>
</comment>
<evidence type="ECO:0000313" key="2">
    <source>
        <dbReference type="Proteomes" id="UP001500604"/>
    </source>
</evidence>
<dbReference type="Proteomes" id="UP001500604">
    <property type="component" value="Unassembled WGS sequence"/>
</dbReference>
<sequence>MKFTVSKSIFITFFTLISSTLSHSLENNQIHYSYIRNQFMPVISLTHQNNGFIACYSHNNDAPSYPVGGNIHVKGFIAMQGQYLGRIFHPDGYLHRDISVQDSEPSLLCKTYIPSCEDSGVECWAGGDTGGYFSALMYPAQ</sequence>
<keyword evidence="2" id="KW-1185">Reference proteome</keyword>